<keyword evidence="1" id="KW-0812">Transmembrane</keyword>
<sequence>MLAWLKPLGIVAGAFGACWIGAIWYWRASNRMPATGDLIVFMLMLPLALLLLVWIGKKIHTRMSAAAAASAAAPVAAAQTEAAPALAAPSLTIVAAAVRAPHGQSTDELYAALAEGSARPALDDQLYDDHGFPVMTARVADNDPAALREELEPWLATRGLDAASFSDEQWRALNAGSAVLAELAGWLGTHPHIAEHTARTDMRSPTTLPLLHLLPVWSAGWPTETRALADEWLRHLLVQAGWPQDRLAPTATQASAHVNGLLNTLLAHAATDPSAPVLAMVIACDSHLSEGAIDAMSGAGRLFTARTAQGEIPGEGAAGLLIADAAQAALLAPGEEAVLLRGAASAELPGSADVAKRVDGSVLRRTTEALLQHTQVAAADVAALTADTDHRTSRVMEVMDLVADQFKELDPAADLASVGAACGSCGAVTYLTALALARHAALEKSAPVLCIGNLDPYRRDVALLAPAAQA</sequence>
<dbReference type="Proteomes" id="UP000294359">
    <property type="component" value="Chromosome"/>
</dbReference>
<dbReference type="EMBL" id="CP038026">
    <property type="protein sequence ID" value="QBQ35153.1"/>
    <property type="molecule type" value="Genomic_DNA"/>
</dbReference>
<evidence type="ECO:0000256" key="1">
    <source>
        <dbReference type="SAM" id="Phobius"/>
    </source>
</evidence>
<evidence type="ECO:0008006" key="6">
    <source>
        <dbReference type="Google" id="ProtNLM"/>
    </source>
</evidence>
<dbReference type="RefSeq" id="WP_134383393.1">
    <property type="nucleotide sequence ID" value="NZ_BMWW01000009.1"/>
</dbReference>
<proteinExistence type="predicted"/>
<reference evidence="3 4" key="2">
    <citation type="submission" date="2019-03" db="EMBL/GenBank/DDBJ databases">
        <title>Draft Genome Sequences of Six Type Strains of the Genus Massilia.</title>
        <authorList>
            <person name="Miess H."/>
            <person name="Frediansyhah A."/>
            <person name="Gross H."/>
        </authorList>
    </citation>
    <scope>NUCLEOTIDE SEQUENCE [LARGE SCALE GENOMIC DNA]</scope>
    <source>
        <strain evidence="3 4">DSM 17505</strain>
    </source>
</reference>
<keyword evidence="4" id="KW-1185">Reference proteome</keyword>
<gene>
    <name evidence="3" type="ORF">E1742_02430</name>
    <name evidence="2" type="ORF">GCM10007388_43980</name>
</gene>
<evidence type="ECO:0000313" key="4">
    <source>
        <dbReference type="Proteomes" id="UP000294359"/>
    </source>
</evidence>
<organism evidence="2 5">
    <name type="scientific">Pseudoduganella plicata</name>
    <dbReference type="NCBI Taxonomy" id="321984"/>
    <lineage>
        <taxon>Bacteria</taxon>
        <taxon>Pseudomonadati</taxon>
        <taxon>Pseudomonadota</taxon>
        <taxon>Betaproteobacteria</taxon>
        <taxon>Burkholderiales</taxon>
        <taxon>Oxalobacteraceae</taxon>
        <taxon>Telluria group</taxon>
        <taxon>Pseudoduganella</taxon>
    </lineage>
</organism>
<evidence type="ECO:0000313" key="5">
    <source>
        <dbReference type="Proteomes" id="UP000619512"/>
    </source>
</evidence>
<evidence type="ECO:0000313" key="3">
    <source>
        <dbReference type="EMBL" id="QBQ35153.1"/>
    </source>
</evidence>
<dbReference type="PROSITE" id="PS51257">
    <property type="entry name" value="PROKAR_LIPOPROTEIN"/>
    <property type="match status" value="1"/>
</dbReference>
<reference evidence="2" key="3">
    <citation type="submission" date="2022-12" db="EMBL/GenBank/DDBJ databases">
        <authorList>
            <person name="Sun Q."/>
            <person name="Kim S."/>
        </authorList>
    </citation>
    <scope>NUCLEOTIDE SEQUENCE</scope>
    <source>
        <strain evidence="2">KCTC 12344</strain>
    </source>
</reference>
<name>A0A4P7BAV5_9BURK</name>
<dbReference type="OrthoDB" id="9178072at2"/>
<dbReference type="EMBL" id="BMWW01000009">
    <property type="protein sequence ID" value="GGZ05469.1"/>
    <property type="molecule type" value="Genomic_DNA"/>
</dbReference>
<reference evidence="2" key="1">
    <citation type="journal article" date="2014" name="Int. J. Syst. Evol. Microbiol.">
        <title>Complete genome sequence of Corynebacterium casei LMG S-19264T (=DSM 44701T), isolated from a smear-ripened cheese.</title>
        <authorList>
            <consortium name="US DOE Joint Genome Institute (JGI-PGF)"/>
            <person name="Walter F."/>
            <person name="Albersmeier A."/>
            <person name="Kalinowski J."/>
            <person name="Ruckert C."/>
        </authorList>
    </citation>
    <scope>NUCLEOTIDE SEQUENCE</scope>
    <source>
        <strain evidence="2">KCTC 12344</strain>
    </source>
</reference>
<dbReference type="Proteomes" id="UP000619512">
    <property type="component" value="Unassembled WGS sequence"/>
</dbReference>
<feature type="transmembrane region" description="Helical" evidence="1">
    <location>
        <begin position="38"/>
        <end position="55"/>
    </location>
</feature>
<accession>A0A4P7BAV5</accession>
<dbReference type="AlphaFoldDB" id="A0A4P7BAV5"/>
<protein>
    <recommendedName>
        <fullName evidence="6">DUF2875 domain-containing protein</fullName>
    </recommendedName>
</protein>
<evidence type="ECO:0000313" key="2">
    <source>
        <dbReference type="EMBL" id="GGZ05469.1"/>
    </source>
</evidence>
<keyword evidence="1" id="KW-1133">Transmembrane helix</keyword>
<keyword evidence="1" id="KW-0472">Membrane</keyword>
<feature type="transmembrane region" description="Helical" evidence="1">
    <location>
        <begin position="7"/>
        <end position="26"/>
    </location>
</feature>